<keyword evidence="6" id="KW-1185">Reference proteome</keyword>
<organism evidence="5 6">
    <name type="scientific">Streptomyces hokutonensis</name>
    <dbReference type="NCBI Taxonomy" id="1306990"/>
    <lineage>
        <taxon>Bacteria</taxon>
        <taxon>Bacillati</taxon>
        <taxon>Actinomycetota</taxon>
        <taxon>Actinomycetes</taxon>
        <taxon>Kitasatosporales</taxon>
        <taxon>Streptomycetaceae</taxon>
        <taxon>Streptomyces</taxon>
    </lineage>
</organism>
<protein>
    <submittedName>
        <fullName evidence="5">Diacylglycerol/lipid kinase family protein</fullName>
        <ecNumber evidence="5">2.7.1.-</ecNumber>
    </submittedName>
</protein>
<dbReference type="Pfam" id="PF00781">
    <property type="entry name" value="DAGK_cat"/>
    <property type="match status" value="1"/>
</dbReference>
<evidence type="ECO:0000256" key="1">
    <source>
        <dbReference type="ARBA" id="ARBA00001946"/>
    </source>
</evidence>
<comment type="cofactor">
    <cofactor evidence="1">
        <name>Mg(2+)</name>
        <dbReference type="ChEBI" id="CHEBI:18420"/>
    </cofactor>
</comment>
<evidence type="ECO:0000259" key="4">
    <source>
        <dbReference type="PROSITE" id="PS50146"/>
    </source>
</evidence>
<dbReference type="InterPro" id="IPR016064">
    <property type="entry name" value="NAD/diacylglycerol_kinase_sf"/>
</dbReference>
<feature type="transmembrane region" description="Helical" evidence="3">
    <location>
        <begin position="41"/>
        <end position="61"/>
    </location>
</feature>
<name>A0ABW6MH62_9ACTN</name>
<comment type="caution">
    <text evidence="5">The sequence shown here is derived from an EMBL/GenBank/DDBJ whole genome shotgun (WGS) entry which is preliminary data.</text>
</comment>
<dbReference type="EMBL" id="JBIAHM010000018">
    <property type="protein sequence ID" value="MFE9605084.1"/>
    <property type="molecule type" value="Genomic_DNA"/>
</dbReference>
<dbReference type="EC" id="2.7.1.-" evidence="5"/>
<comment type="similarity">
    <text evidence="2">Belongs to the diacylglycerol/lipid kinase family.</text>
</comment>
<keyword evidence="5" id="KW-0808">Transferase</keyword>
<dbReference type="InterPro" id="IPR001206">
    <property type="entry name" value="Diacylglycerol_kinase_cat_dom"/>
</dbReference>
<gene>
    <name evidence="5" type="ORF">ACFYNQ_41880</name>
</gene>
<dbReference type="SMART" id="SM00046">
    <property type="entry name" value="DAGKc"/>
    <property type="match status" value="1"/>
</dbReference>
<keyword evidence="3" id="KW-0812">Transmembrane</keyword>
<dbReference type="SUPFAM" id="SSF111331">
    <property type="entry name" value="NAD kinase/diacylglycerol kinase-like"/>
    <property type="match status" value="1"/>
</dbReference>
<dbReference type="PROSITE" id="PS50146">
    <property type="entry name" value="DAGK"/>
    <property type="match status" value="1"/>
</dbReference>
<dbReference type="Gene3D" id="2.60.200.40">
    <property type="match status" value="1"/>
</dbReference>
<feature type="domain" description="DAGKc" evidence="4">
    <location>
        <begin position="129"/>
        <end position="257"/>
    </location>
</feature>
<keyword evidence="3" id="KW-0472">Membrane</keyword>
<evidence type="ECO:0000256" key="2">
    <source>
        <dbReference type="ARBA" id="ARBA00005983"/>
    </source>
</evidence>
<proteinExistence type="inferred from homology"/>
<accession>A0ABW6MH62</accession>
<evidence type="ECO:0000313" key="6">
    <source>
        <dbReference type="Proteomes" id="UP001601303"/>
    </source>
</evidence>
<evidence type="ECO:0000256" key="3">
    <source>
        <dbReference type="SAM" id="Phobius"/>
    </source>
</evidence>
<dbReference type="PANTHER" id="PTHR12358:SF54">
    <property type="entry name" value="SPHINGOSINE KINASE RELATED PROTEIN"/>
    <property type="match status" value="1"/>
</dbReference>
<evidence type="ECO:0000313" key="5">
    <source>
        <dbReference type="EMBL" id="MFE9605084.1"/>
    </source>
</evidence>
<dbReference type="InterPro" id="IPR050187">
    <property type="entry name" value="Lipid_Phosphate_FormReg"/>
</dbReference>
<dbReference type="RefSeq" id="WP_388113912.1">
    <property type="nucleotide sequence ID" value="NZ_JBIAHM010000018.1"/>
</dbReference>
<dbReference type="PANTHER" id="PTHR12358">
    <property type="entry name" value="SPHINGOSINE KINASE"/>
    <property type="match status" value="1"/>
</dbReference>
<keyword evidence="3" id="KW-1133">Transmembrane helix</keyword>
<dbReference type="InterPro" id="IPR017438">
    <property type="entry name" value="ATP-NAD_kinase_N"/>
</dbReference>
<dbReference type="GO" id="GO:0016301">
    <property type="term" value="F:kinase activity"/>
    <property type="evidence" value="ECO:0007669"/>
    <property type="project" value="UniProtKB-KW"/>
</dbReference>
<feature type="transmembrane region" description="Helical" evidence="3">
    <location>
        <begin position="16"/>
        <end position="35"/>
    </location>
</feature>
<keyword evidence="5" id="KW-0418">Kinase</keyword>
<dbReference type="Gene3D" id="3.40.50.10330">
    <property type="entry name" value="Probable inorganic polyphosphate/atp-NAD kinase, domain 1"/>
    <property type="match status" value="1"/>
</dbReference>
<feature type="transmembrane region" description="Helical" evidence="3">
    <location>
        <begin position="73"/>
        <end position="106"/>
    </location>
</feature>
<reference evidence="5 6" key="1">
    <citation type="submission" date="2024-10" db="EMBL/GenBank/DDBJ databases">
        <title>The Natural Products Discovery Center: Release of the First 8490 Sequenced Strains for Exploring Actinobacteria Biosynthetic Diversity.</title>
        <authorList>
            <person name="Kalkreuter E."/>
            <person name="Kautsar S.A."/>
            <person name="Yang D."/>
            <person name="Bader C.D."/>
            <person name="Teijaro C.N."/>
            <person name="Fluegel L."/>
            <person name="Davis C.M."/>
            <person name="Simpson J.R."/>
            <person name="Lauterbach L."/>
            <person name="Steele A.D."/>
            <person name="Gui C."/>
            <person name="Meng S."/>
            <person name="Li G."/>
            <person name="Viehrig K."/>
            <person name="Ye F."/>
            <person name="Su P."/>
            <person name="Kiefer A.F."/>
            <person name="Nichols A."/>
            <person name="Cepeda A.J."/>
            <person name="Yan W."/>
            <person name="Fan B."/>
            <person name="Jiang Y."/>
            <person name="Adhikari A."/>
            <person name="Zheng C.-J."/>
            <person name="Schuster L."/>
            <person name="Cowan T.M."/>
            <person name="Smanski M.J."/>
            <person name="Chevrette M.G."/>
            <person name="De Carvalho L.P.S."/>
            <person name="Shen B."/>
        </authorList>
    </citation>
    <scope>NUCLEOTIDE SEQUENCE [LARGE SCALE GENOMIC DNA]</scope>
    <source>
        <strain evidence="5 6">NPDC006488</strain>
    </source>
</reference>
<sequence>MNGDDTGHRSSRTQRWAARLAIAAAVAAVALPLVVAGFRSLGLAAVALAGLALSAAGLWWALSRKGLVRWLAVALAVAVQGAVIALFVAVGLFWLVIVVLVLWAVVCFEGWAALAEDGGRVAPVEYRTPPPKRPFLIMNPRSGGGKVARFGLQEKAEALGAQVVLLDPAHPRDVAALARDALANGADLLGVAGGDGTQALVAGVAAEHDVPFMVISAGTRNHFALDLGLDRENPSTCLDALTDGVELRVDLGRVGEHTFVNNVSFGAYAEVVQSPAYRDDKIGTILRMLPDILTHHIGSRLRVRGTGVSIDSPQAVLVSNNPYSTDDPVGLGHRERLDTGVLGVLGVNVDNAAQAAELFRGRRSSGLTVATAPTVVIHADAPEVEVGVDGEALSLPTPVRCAVLPQALRVRVPRSRPGVPRTRPRLDWRRLRDLALAHGRVSGGAGTTPAP</sequence>
<dbReference type="Proteomes" id="UP001601303">
    <property type="component" value="Unassembled WGS sequence"/>
</dbReference>